<feature type="compositionally biased region" description="Low complexity" evidence="2">
    <location>
        <begin position="526"/>
        <end position="549"/>
    </location>
</feature>
<comment type="caution">
    <text evidence="4">The sequence shown here is derived from an EMBL/GenBank/DDBJ whole genome shotgun (WGS) entry which is preliminary data.</text>
</comment>
<dbReference type="SUPFAM" id="SSF54928">
    <property type="entry name" value="RNA-binding domain, RBD"/>
    <property type="match status" value="1"/>
</dbReference>
<feature type="compositionally biased region" description="Basic and acidic residues" evidence="2">
    <location>
        <begin position="771"/>
        <end position="790"/>
    </location>
</feature>
<dbReference type="RefSeq" id="XP_029739017.1">
    <property type="nucleotide sequence ID" value="XM_029884307.1"/>
</dbReference>
<dbReference type="AlphaFoldDB" id="A0A4U7KVS8"/>
<feature type="compositionally biased region" description="Low complexity" evidence="2">
    <location>
        <begin position="497"/>
        <end position="514"/>
    </location>
</feature>
<evidence type="ECO:0000256" key="2">
    <source>
        <dbReference type="SAM" id="MobiDB-lite"/>
    </source>
</evidence>
<dbReference type="SUPFAM" id="SSF56300">
    <property type="entry name" value="Metallo-dependent phosphatases"/>
    <property type="match status" value="1"/>
</dbReference>
<sequence length="894" mass="93086">MASSNNARSPAHHHKSPAAPMSDASQNHAGLRPPSAGVPLRTPSQASSHRSGSRASAAPSVAVRPAFSSSEPPYVIDGPGGRIACVADVRGNLSLFNQIAAETRAQVIIHTGDFGFYDNNSLDRISDRTLRHLVQYSTLIDPVLRSKLLAADPPRGPAATEKGASAASMRQHIAQHQHQHHHGSFLSEFSDLLAGKIKLQVPVFTVWGACEDVAILERFRTGEYQVNNLHVLDEATTKAIEVGGIRLRLFGLGGAVVLHKLFDNGDGAATIAGGQGTMWTTALQIGELVDTAQKTFDPTETRLLVTHASPGREGILAQLALAIKADLTVSAGLHFRYGVSYNEFSVQHDAENYRNKLQHAKHAFGEIWDTVKTQVDAVIDENQRMLLNNALAVANRVAPTATATGAASEEPAWKNTWNWNLPDAAYGNLVLSIKDGRVSAETKSQGFNFAYRRSGQPMSAVTPTAVPGGSTTPTAASAAVPAAKNAIPAAAAAAVPATQRNNAAPASASTTTPAKAGNAKSSDQLANGAAAAPAGASSAAPAGKPVSSANATAGSASLTKPIKEKKERPARAERGHESAASRSDFDGGFTSGTDGRKSPSGPRKQRNPYTLYVSQLKEALPVTEDELRTYFGPAAAGISGIKLVFDKPHRRGVSSGKEDAAAAAEVQRRQRPFAYVEFKDEAAMQAGLERQGEVLKGDIKPALEQADSNKATQPQKPEGEAGSVEKVEKADKAERARGRKSGGAGAETDKDEETGKSGDEKAGRGGKVKKERGAPKEKPDRADKGEKGGEKNTAAAAAVEEAAGATDGNATSANSHNKNKKKSNARDKRDKRDKGAAAGMGAADKEKEKKEDKVGATDTSAATGAADAAGAGAEAKKDVSAPVAAASGEAADTA</sequence>
<accession>A0A4U7KVS8</accession>
<dbReference type="EMBL" id="SRRM01000014">
    <property type="protein sequence ID" value="TKY87032.1"/>
    <property type="molecule type" value="Genomic_DNA"/>
</dbReference>
<gene>
    <name evidence="4" type="ORF">EX895_003709</name>
</gene>
<feature type="compositionally biased region" description="Basic and acidic residues" evidence="2">
    <location>
        <begin position="717"/>
        <end position="736"/>
    </location>
</feature>
<feature type="compositionally biased region" description="Low complexity" evidence="2">
    <location>
        <begin position="791"/>
        <end position="816"/>
    </location>
</feature>
<feature type="compositionally biased region" description="Basic and acidic residues" evidence="2">
    <location>
        <begin position="753"/>
        <end position="763"/>
    </location>
</feature>
<feature type="compositionally biased region" description="Basic and acidic residues" evidence="2">
    <location>
        <begin position="561"/>
        <end position="585"/>
    </location>
</feature>
<dbReference type="GeneID" id="40726604"/>
<dbReference type="InterPro" id="IPR000504">
    <property type="entry name" value="RRM_dom"/>
</dbReference>
<feature type="region of interest" description="Disordered" evidence="2">
    <location>
        <begin position="497"/>
        <end position="609"/>
    </location>
</feature>
<dbReference type="PROSITE" id="PS50102">
    <property type="entry name" value="RRM"/>
    <property type="match status" value="1"/>
</dbReference>
<dbReference type="InterPro" id="IPR035979">
    <property type="entry name" value="RBD_domain_sf"/>
</dbReference>
<feature type="region of interest" description="Disordered" evidence="2">
    <location>
        <begin position="1"/>
        <end position="73"/>
    </location>
</feature>
<dbReference type="Proteomes" id="UP000306050">
    <property type="component" value="Chromosome SGRAM_22"/>
</dbReference>
<feature type="compositionally biased region" description="Low complexity" evidence="2">
    <location>
        <begin position="880"/>
        <end position="894"/>
    </location>
</feature>
<dbReference type="OrthoDB" id="3918848at2759"/>
<feature type="domain" description="RRM" evidence="3">
    <location>
        <begin position="609"/>
        <end position="697"/>
    </location>
</feature>
<dbReference type="GO" id="GO:0003723">
    <property type="term" value="F:RNA binding"/>
    <property type="evidence" value="ECO:0007669"/>
    <property type="project" value="UniProtKB-UniRule"/>
</dbReference>
<keyword evidence="1" id="KW-0694">RNA-binding</keyword>
<dbReference type="PANTHER" id="PTHR31987">
    <property type="entry name" value="GLUTAMINASE A-RELATED"/>
    <property type="match status" value="1"/>
</dbReference>
<evidence type="ECO:0000313" key="5">
    <source>
        <dbReference type="Proteomes" id="UP000306050"/>
    </source>
</evidence>
<feature type="compositionally biased region" description="Low complexity" evidence="2">
    <location>
        <begin position="856"/>
        <end position="873"/>
    </location>
</feature>
<dbReference type="Gene3D" id="3.30.70.330">
    <property type="match status" value="1"/>
</dbReference>
<dbReference type="InterPro" id="IPR052743">
    <property type="entry name" value="Glutaminase_GtaA"/>
</dbReference>
<feature type="compositionally biased region" description="Basic and acidic residues" evidence="2">
    <location>
        <begin position="824"/>
        <end position="835"/>
    </location>
</feature>
<dbReference type="InterPro" id="IPR029052">
    <property type="entry name" value="Metallo-depent_PP-like"/>
</dbReference>
<dbReference type="KEGG" id="sgra:EX895_003709"/>
<feature type="region of interest" description="Disordered" evidence="2">
    <location>
        <begin position="695"/>
        <end position="894"/>
    </location>
</feature>
<proteinExistence type="predicted"/>
<protein>
    <recommendedName>
        <fullName evidence="3">RRM domain-containing protein</fullName>
    </recommendedName>
</protein>
<feature type="compositionally biased region" description="Basic and acidic residues" evidence="2">
    <location>
        <begin position="843"/>
        <end position="855"/>
    </location>
</feature>
<evidence type="ECO:0000259" key="3">
    <source>
        <dbReference type="PROSITE" id="PS50102"/>
    </source>
</evidence>
<name>A0A4U7KVS8_9BASI</name>
<feature type="compositionally biased region" description="Low complexity" evidence="2">
    <location>
        <begin position="43"/>
        <end position="70"/>
    </location>
</feature>
<reference evidence="4 5" key="1">
    <citation type="submission" date="2019-05" db="EMBL/GenBank/DDBJ databases">
        <title>Sporisorium graminicola CBS 10092 draft sequencing and annotation.</title>
        <authorList>
            <person name="Solano-Gonzalez S."/>
            <person name="Caddick M.X."/>
            <person name="Darby A."/>
        </authorList>
    </citation>
    <scope>NUCLEOTIDE SEQUENCE [LARGE SCALE GENOMIC DNA]</scope>
    <source>
        <strain evidence="4 5">CBS 10092</strain>
    </source>
</reference>
<dbReference type="PANTHER" id="PTHR31987:SF11">
    <property type="entry name" value="DUF2433 DOMAIN-CONTAINING PROTEIN"/>
    <property type="match status" value="1"/>
</dbReference>
<feature type="compositionally biased region" description="Polar residues" evidence="2">
    <location>
        <begin position="706"/>
        <end position="715"/>
    </location>
</feature>
<dbReference type="InterPro" id="IPR012677">
    <property type="entry name" value="Nucleotide-bd_a/b_plait_sf"/>
</dbReference>
<evidence type="ECO:0000256" key="1">
    <source>
        <dbReference type="PROSITE-ProRule" id="PRU00176"/>
    </source>
</evidence>
<organism evidence="4 5">
    <name type="scientific">Sporisorium graminicola</name>
    <dbReference type="NCBI Taxonomy" id="280036"/>
    <lineage>
        <taxon>Eukaryota</taxon>
        <taxon>Fungi</taxon>
        <taxon>Dikarya</taxon>
        <taxon>Basidiomycota</taxon>
        <taxon>Ustilaginomycotina</taxon>
        <taxon>Ustilaginomycetes</taxon>
        <taxon>Ustilaginales</taxon>
        <taxon>Ustilaginaceae</taxon>
        <taxon>Sporisorium</taxon>
    </lineage>
</organism>
<keyword evidence="5" id="KW-1185">Reference proteome</keyword>
<dbReference type="Pfam" id="PF10360">
    <property type="entry name" value="DUF2433"/>
    <property type="match status" value="1"/>
</dbReference>
<evidence type="ECO:0000313" key="4">
    <source>
        <dbReference type="EMBL" id="TKY87032.1"/>
    </source>
</evidence>
<dbReference type="InterPro" id="IPR018829">
    <property type="entry name" value="DUF2433"/>
</dbReference>